<reference evidence="2" key="1">
    <citation type="journal article" date="2019" name="Int. J. Syst. Evol. Microbiol.">
        <title>The Global Catalogue of Microorganisms (GCM) 10K type strain sequencing project: providing services to taxonomists for standard genome sequencing and annotation.</title>
        <authorList>
            <consortium name="The Broad Institute Genomics Platform"/>
            <consortium name="The Broad Institute Genome Sequencing Center for Infectious Disease"/>
            <person name="Wu L."/>
            <person name="Ma J."/>
        </authorList>
    </citation>
    <scope>NUCLEOTIDE SEQUENCE [LARGE SCALE GENOMIC DNA]</scope>
    <source>
        <strain evidence="2">KCTC 42224</strain>
    </source>
</reference>
<evidence type="ECO:0000313" key="2">
    <source>
        <dbReference type="Proteomes" id="UP001595683"/>
    </source>
</evidence>
<dbReference type="Proteomes" id="UP001595683">
    <property type="component" value="Unassembled WGS sequence"/>
</dbReference>
<comment type="caution">
    <text evidence="1">The sequence shown here is derived from an EMBL/GenBank/DDBJ whole genome shotgun (WGS) entry which is preliminary data.</text>
</comment>
<protein>
    <submittedName>
        <fullName evidence="1">Uncharacterized protein</fullName>
    </submittedName>
</protein>
<gene>
    <name evidence="1" type="ORF">ACFOOT_16210</name>
</gene>
<keyword evidence="2" id="KW-1185">Reference proteome</keyword>
<evidence type="ECO:0000313" key="1">
    <source>
        <dbReference type="EMBL" id="MFC3672962.1"/>
    </source>
</evidence>
<dbReference type="Gene3D" id="3.40.50.1820">
    <property type="entry name" value="alpha/beta hydrolase"/>
    <property type="match status" value="1"/>
</dbReference>
<dbReference type="InterPro" id="IPR029058">
    <property type="entry name" value="AB_hydrolase_fold"/>
</dbReference>
<sequence length="341" mass="36798">MTSMTTFVRNLRRKLATLAPGDNRFNVATQTMLQPRGLDSLPIQFRVRLVPGATRMLVTLHGAADPARRQRGVFNGFNPDLADCTQVAVSDPSLQVPGDFGIAWFAGHQGFDTPALLRRAFAEMVKAWSIERTIFFGTSGGGFAALAQSHAMPGSIAVVGNPQTRIARYHAPLVAAYRQACWPDLADNADLDGVTLADCNALYGAGFRNLVVYIQSLGDKHHRRAHMLPFAAAIAGLAQADRVLFHSDFHGLHGHGLPREAYADWLRAAVISPTTTPADLLDTWHALRRRAAPVPDMAPQRDKAAAAPVAEDAATSARLEAWLVRQAQAKTSSPVTAKEAA</sequence>
<accession>A0ABV7V783</accession>
<name>A0ABV7V783_9SPHN</name>
<organism evidence="1 2">
    <name type="scientific">Novosphingobium pokkalii</name>
    <dbReference type="NCBI Taxonomy" id="1770194"/>
    <lineage>
        <taxon>Bacteria</taxon>
        <taxon>Pseudomonadati</taxon>
        <taxon>Pseudomonadota</taxon>
        <taxon>Alphaproteobacteria</taxon>
        <taxon>Sphingomonadales</taxon>
        <taxon>Sphingomonadaceae</taxon>
        <taxon>Novosphingobium</taxon>
    </lineage>
</organism>
<proteinExistence type="predicted"/>
<dbReference type="SUPFAM" id="SSF53474">
    <property type="entry name" value="alpha/beta-Hydrolases"/>
    <property type="match status" value="1"/>
</dbReference>
<dbReference type="EMBL" id="JBHRYE010000030">
    <property type="protein sequence ID" value="MFC3672962.1"/>
    <property type="molecule type" value="Genomic_DNA"/>
</dbReference>
<dbReference type="RefSeq" id="WP_191325053.1">
    <property type="nucleotide sequence ID" value="NZ_BMZP01000014.1"/>
</dbReference>